<dbReference type="Pfam" id="PF01408">
    <property type="entry name" value="GFO_IDH_MocA"/>
    <property type="match status" value="1"/>
</dbReference>
<evidence type="ECO:0000259" key="4">
    <source>
        <dbReference type="Pfam" id="PF02894"/>
    </source>
</evidence>
<dbReference type="PANTHER" id="PTHR43708">
    <property type="entry name" value="CONSERVED EXPRESSED OXIDOREDUCTASE (EUROFUNG)"/>
    <property type="match status" value="1"/>
</dbReference>
<accession>A0ABU2NEP1</accession>
<evidence type="ECO:0000313" key="6">
    <source>
        <dbReference type="Proteomes" id="UP001183202"/>
    </source>
</evidence>
<feature type="domain" description="Gfo/Idh/MocA-like oxidoreductase C-terminal" evidence="4">
    <location>
        <begin position="139"/>
        <end position="348"/>
    </location>
</feature>
<evidence type="ECO:0000313" key="5">
    <source>
        <dbReference type="EMBL" id="MDT0352430.1"/>
    </source>
</evidence>
<dbReference type="RefSeq" id="WP_311558935.1">
    <property type="nucleotide sequence ID" value="NZ_JAVREJ010000018.1"/>
</dbReference>
<dbReference type="InterPro" id="IPR000683">
    <property type="entry name" value="Gfo/Idh/MocA-like_OxRdtase_N"/>
</dbReference>
<reference evidence="6" key="1">
    <citation type="submission" date="2023-07" db="EMBL/GenBank/DDBJ databases">
        <title>30 novel species of actinomycetes from the DSMZ collection.</title>
        <authorList>
            <person name="Nouioui I."/>
        </authorList>
    </citation>
    <scope>NUCLEOTIDE SEQUENCE [LARGE SCALE GENOMIC DNA]</scope>
    <source>
        <strain evidence="6">DSM 45834</strain>
    </source>
</reference>
<keyword evidence="6" id="KW-1185">Reference proteome</keyword>
<evidence type="ECO:0000259" key="3">
    <source>
        <dbReference type="Pfam" id="PF01408"/>
    </source>
</evidence>
<organism evidence="5 6">
    <name type="scientific">Pseudonocardia charpentierae</name>
    <dbReference type="NCBI Taxonomy" id="3075545"/>
    <lineage>
        <taxon>Bacteria</taxon>
        <taxon>Bacillati</taxon>
        <taxon>Actinomycetota</taxon>
        <taxon>Actinomycetes</taxon>
        <taxon>Pseudonocardiales</taxon>
        <taxon>Pseudonocardiaceae</taxon>
        <taxon>Pseudonocardia</taxon>
    </lineage>
</organism>
<dbReference type="InterPro" id="IPR036291">
    <property type="entry name" value="NAD(P)-bd_dom_sf"/>
</dbReference>
<keyword evidence="2" id="KW-0560">Oxidoreductase</keyword>
<dbReference type="Gene3D" id="3.30.360.10">
    <property type="entry name" value="Dihydrodipicolinate Reductase, domain 2"/>
    <property type="match status" value="1"/>
</dbReference>
<evidence type="ECO:0000256" key="2">
    <source>
        <dbReference type="ARBA" id="ARBA00023002"/>
    </source>
</evidence>
<name>A0ABU2NEP1_9PSEU</name>
<dbReference type="Gene3D" id="3.40.50.720">
    <property type="entry name" value="NAD(P)-binding Rossmann-like Domain"/>
    <property type="match status" value="1"/>
</dbReference>
<gene>
    <name evidence="5" type="ORF">RM445_23155</name>
</gene>
<comment type="caution">
    <text evidence="5">The sequence shown here is derived from an EMBL/GenBank/DDBJ whole genome shotgun (WGS) entry which is preliminary data.</text>
</comment>
<dbReference type="Proteomes" id="UP001183202">
    <property type="component" value="Unassembled WGS sequence"/>
</dbReference>
<dbReference type="Pfam" id="PF02894">
    <property type="entry name" value="GFO_IDH_MocA_C"/>
    <property type="match status" value="1"/>
</dbReference>
<dbReference type="InterPro" id="IPR004104">
    <property type="entry name" value="Gfo/Idh/MocA-like_OxRdtase_C"/>
</dbReference>
<dbReference type="EMBL" id="JAVREJ010000018">
    <property type="protein sequence ID" value="MDT0352430.1"/>
    <property type="molecule type" value="Genomic_DNA"/>
</dbReference>
<protein>
    <submittedName>
        <fullName evidence="5">Gfo/Idh/MocA family oxidoreductase</fullName>
    </submittedName>
</protein>
<sequence length="349" mass="37203">MTGPDGAPVGVGLVGYGTSGADLHAPLIGAEPRLLLRAVVSGRPERVHRDLPGTPVVPDLDRLLDDPEIELVVVAAPNAVHHELARAALLAGRHVVVDKPFTLTSAQADDLIDVAAREDRRLTVFHQRRWDADYRTVRHCVQAGVLGRLGTYIARYDRFRPTVDARDRSGPGAGVLYDLGPHLIDQALHLFGLPDDVLADVTAQRPGSGADDYVHLVLRYGPLRVVLQAGSLVREPGPRFEVHGDAASLVTRGRDGQVAALLAGRRPGDAGWGAPDDLAFTLSTEVAGLGLTGELSGMPGAYETFYRDTAAAVRGVGTLPVTAEDSRGTIRVIELARRSSEQGRAVPVR</sequence>
<proteinExistence type="inferred from homology"/>
<dbReference type="PANTHER" id="PTHR43708:SF5">
    <property type="entry name" value="CONSERVED EXPRESSED OXIDOREDUCTASE (EUROFUNG)-RELATED"/>
    <property type="match status" value="1"/>
</dbReference>
<feature type="domain" description="Gfo/Idh/MocA-like oxidoreductase N-terminal" evidence="3">
    <location>
        <begin position="10"/>
        <end position="126"/>
    </location>
</feature>
<comment type="similarity">
    <text evidence="1">Belongs to the Gfo/Idh/MocA family.</text>
</comment>
<evidence type="ECO:0000256" key="1">
    <source>
        <dbReference type="ARBA" id="ARBA00010928"/>
    </source>
</evidence>
<dbReference type="InterPro" id="IPR051317">
    <property type="entry name" value="Gfo/Idh/MocA_oxidoreduct"/>
</dbReference>
<dbReference type="SUPFAM" id="SSF51735">
    <property type="entry name" value="NAD(P)-binding Rossmann-fold domains"/>
    <property type="match status" value="1"/>
</dbReference>